<dbReference type="Pfam" id="PF07727">
    <property type="entry name" value="RVT_2"/>
    <property type="match status" value="1"/>
</dbReference>
<comment type="caution">
    <text evidence="2">The sequence shown here is derived from an EMBL/GenBank/DDBJ whole genome shotgun (WGS) entry which is preliminary data.</text>
</comment>
<dbReference type="InterPro" id="IPR043502">
    <property type="entry name" value="DNA/RNA_pol_sf"/>
</dbReference>
<evidence type="ECO:0000259" key="1">
    <source>
        <dbReference type="Pfam" id="PF07727"/>
    </source>
</evidence>
<organism evidence="2 3">
    <name type="scientific">Punica granatum</name>
    <name type="common">Pomegranate</name>
    <dbReference type="NCBI Taxonomy" id="22663"/>
    <lineage>
        <taxon>Eukaryota</taxon>
        <taxon>Viridiplantae</taxon>
        <taxon>Streptophyta</taxon>
        <taxon>Embryophyta</taxon>
        <taxon>Tracheophyta</taxon>
        <taxon>Spermatophyta</taxon>
        <taxon>Magnoliopsida</taxon>
        <taxon>eudicotyledons</taxon>
        <taxon>Gunneridae</taxon>
        <taxon>Pentapetalae</taxon>
        <taxon>rosids</taxon>
        <taxon>malvids</taxon>
        <taxon>Myrtales</taxon>
        <taxon>Lythraceae</taxon>
        <taxon>Punica</taxon>
    </lineage>
</organism>
<evidence type="ECO:0000313" key="2">
    <source>
        <dbReference type="EMBL" id="PKI31712.1"/>
    </source>
</evidence>
<dbReference type="InterPro" id="IPR013103">
    <property type="entry name" value="RVT_2"/>
</dbReference>
<gene>
    <name evidence="2" type="ORF">CRG98_047922</name>
</gene>
<keyword evidence="3" id="KW-1185">Reference proteome</keyword>
<dbReference type="CDD" id="cd09272">
    <property type="entry name" value="RNase_HI_RT_Ty1"/>
    <property type="match status" value="1"/>
</dbReference>
<evidence type="ECO:0000313" key="3">
    <source>
        <dbReference type="Proteomes" id="UP000233551"/>
    </source>
</evidence>
<sequence length="591" mass="66367">MVGTASSLVSSFSSSPPIIQTPTTIPTIPIKLNGQNYLYWRGVMTPLLATYGMLDHVEGRATASSKTSARADGVQVTNHDYLRWESRYNFALTCVMLAVTEAIRVTILTAKTSHEAWTSLERAFVNQTATQEDLLDQQWRDLKKGSKLMAAFINSVKEHVLRYAQIGKPKTTTEINRRIYTGLSPEWEPIVLAQSECMLTISTDEFQSLLVGHEEWRLYAATHGAQTVNSASSAAAPLSGILGAPPIEAHNVDGRNNQNGSNKGQVALSQWMPVGPLLAPHLLLKADGTIDRYKAQLVAKGFNQREGVDYSETFSPVIKSVTIRTVLSIVVSSQWPIRQLDVKNAFIHGHLTEEVYMSQPPCFINASRPNHVCRLRQSLYGLKQAPRAWIQRLNTYLQREARTDDTGLYLTQSKYIHDILTRTSMLECKPISSPVSSRSRLSLHNGDPFEDPSLYRSVSSKEQRIVTRSSTESEYKSLANATTEILWLQSILQELGVSQCHPPTLWYDNISVIYLTANPIVHARTKNVEIDYHFARERFMHKQLYVRFINSDDQLADALTKGLSFSRFADIHSKLHVAKFPFDLRGSSKED</sequence>
<reference evidence="2 3" key="1">
    <citation type="submission" date="2017-11" db="EMBL/GenBank/DDBJ databases">
        <title>De-novo sequencing of pomegranate (Punica granatum L.) genome.</title>
        <authorList>
            <person name="Akparov Z."/>
            <person name="Amiraslanov A."/>
            <person name="Hajiyeva S."/>
            <person name="Abbasov M."/>
            <person name="Kaur K."/>
            <person name="Hamwieh A."/>
            <person name="Solovyev V."/>
            <person name="Salamov A."/>
            <person name="Braich B."/>
            <person name="Kosarev P."/>
            <person name="Mahmoud A."/>
            <person name="Hajiyev E."/>
            <person name="Babayeva S."/>
            <person name="Izzatullayeva V."/>
            <person name="Mammadov A."/>
            <person name="Mammadov A."/>
            <person name="Sharifova S."/>
            <person name="Ojaghi J."/>
            <person name="Eynullazada K."/>
            <person name="Bayramov B."/>
            <person name="Abdulazimova A."/>
            <person name="Shahmuradov I."/>
        </authorList>
    </citation>
    <scope>NUCLEOTIDE SEQUENCE [LARGE SCALE GENOMIC DNA]</scope>
    <source>
        <strain evidence="3">cv. AG2017</strain>
        <tissue evidence="2">Leaf</tissue>
    </source>
</reference>
<dbReference type="EMBL" id="PGOL01008461">
    <property type="protein sequence ID" value="PKI31712.1"/>
    <property type="molecule type" value="Genomic_DNA"/>
</dbReference>
<feature type="domain" description="Reverse transcriptase Ty1/copia-type" evidence="1">
    <location>
        <begin position="290"/>
        <end position="400"/>
    </location>
</feature>
<dbReference type="AlphaFoldDB" id="A0A2I0HJ35"/>
<dbReference type="PANTHER" id="PTHR47481">
    <property type="match status" value="1"/>
</dbReference>
<proteinExistence type="predicted"/>
<protein>
    <recommendedName>
        <fullName evidence="1">Reverse transcriptase Ty1/copia-type domain-containing protein</fullName>
    </recommendedName>
</protein>
<dbReference type="PANTHER" id="PTHR47481:SF22">
    <property type="entry name" value="RETROTRANSPOSON GAG DOMAIN-CONTAINING PROTEIN"/>
    <property type="match status" value="1"/>
</dbReference>
<dbReference type="SUPFAM" id="SSF56672">
    <property type="entry name" value="DNA/RNA polymerases"/>
    <property type="match status" value="1"/>
</dbReference>
<dbReference type="Pfam" id="PF14223">
    <property type="entry name" value="Retrotran_gag_2"/>
    <property type="match status" value="1"/>
</dbReference>
<name>A0A2I0HJ35_PUNGR</name>
<dbReference type="Proteomes" id="UP000233551">
    <property type="component" value="Unassembled WGS sequence"/>
</dbReference>
<dbReference type="STRING" id="22663.A0A2I0HJ35"/>
<accession>A0A2I0HJ35</accession>